<dbReference type="PANTHER" id="PTHR10582:SF2">
    <property type="entry name" value="INACTIVE"/>
    <property type="match status" value="1"/>
</dbReference>
<feature type="transmembrane region" description="Helical" evidence="6">
    <location>
        <begin position="1016"/>
        <end position="1037"/>
    </location>
</feature>
<dbReference type="AlphaFoldDB" id="A0A9N8Z2T7"/>
<dbReference type="InterPro" id="IPR024862">
    <property type="entry name" value="TRPV"/>
</dbReference>
<evidence type="ECO:0000313" key="8">
    <source>
        <dbReference type="EMBL" id="CAG8468024.1"/>
    </source>
</evidence>
<protein>
    <submittedName>
        <fullName evidence="8">4563_t:CDS:1</fullName>
    </submittedName>
</protein>
<evidence type="ECO:0000256" key="1">
    <source>
        <dbReference type="ARBA" id="ARBA00004141"/>
    </source>
</evidence>
<proteinExistence type="predicted"/>
<evidence type="ECO:0000259" key="7">
    <source>
        <dbReference type="Pfam" id="PF00520"/>
    </source>
</evidence>
<evidence type="ECO:0000256" key="4">
    <source>
        <dbReference type="ARBA" id="ARBA00022989"/>
    </source>
</evidence>
<organism evidence="8 9">
    <name type="scientific">Acaulospora morrowiae</name>
    <dbReference type="NCBI Taxonomy" id="94023"/>
    <lineage>
        <taxon>Eukaryota</taxon>
        <taxon>Fungi</taxon>
        <taxon>Fungi incertae sedis</taxon>
        <taxon>Mucoromycota</taxon>
        <taxon>Glomeromycotina</taxon>
        <taxon>Glomeromycetes</taxon>
        <taxon>Diversisporales</taxon>
        <taxon>Acaulosporaceae</taxon>
        <taxon>Acaulospora</taxon>
    </lineage>
</organism>
<evidence type="ECO:0000313" key="9">
    <source>
        <dbReference type="Proteomes" id="UP000789342"/>
    </source>
</evidence>
<feature type="transmembrane region" description="Helical" evidence="6">
    <location>
        <begin position="816"/>
        <end position="838"/>
    </location>
</feature>
<dbReference type="OrthoDB" id="310870at2759"/>
<dbReference type="GO" id="GO:0005216">
    <property type="term" value="F:monoatomic ion channel activity"/>
    <property type="evidence" value="ECO:0007669"/>
    <property type="project" value="InterPro"/>
</dbReference>
<dbReference type="PANTHER" id="PTHR10582">
    <property type="entry name" value="TRANSIENT RECEPTOR POTENTIAL ION CHANNEL PROTEIN"/>
    <property type="match status" value="1"/>
</dbReference>
<keyword evidence="2 6" id="KW-0812">Transmembrane</keyword>
<keyword evidence="3" id="KW-0677">Repeat</keyword>
<name>A0A9N8Z2T7_9GLOM</name>
<evidence type="ECO:0000256" key="6">
    <source>
        <dbReference type="SAM" id="Phobius"/>
    </source>
</evidence>
<comment type="subcellular location">
    <subcellularLocation>
        <location evidence="1">Membrane</location>
        <topology evidence="1">Multi-pass membrane protein</topology>
    </subcellularLocation>
</comment>
<gene>
    <name evidence="8" type="ORF">AMORRO_LOCUS1722</name>
</gene>
<reference evidence="8" key="1">
    <citation type="submission" date="2021-06" db="EMBL/GenBank/DDBJ databases">
        <authorList>
            <person name="Kallberg Y."/>
            <person name="Tangrot J."/>
            <person name="Rosling A."/>
        </authorList>
    </citation>
    <scope>NUCLEOTIDE SEQUENCE</scope>
    <source>
        <strain evidence="8">CL551</strain>
    </source>
</reference>
<dbReference type="InterPro" id="IPR005821">
    <property type="entry name" value="Ion_trans_dom"/>
</dbReference>
<feature type="transmembrane region" description="Helical" evidence="6">
    <location>
        <begin position="844"/>
        <end position="863"/>
    </location>
</feature>
<dbReference type="Proteomes" id="UP000789342">
    <property type="component" value="Unassembled WGS sequence"/>
</dbReference>
<keyword evidence="4 6" id="KW-1133">Transmembrane helix</keyword>
<accession>A0A9N8Z2T7</accession>
<sequence length="1127" mass="130525">MNTDIDSITSLGIDIESVKSFSIETEITVSISEDNDFIAIASFDESDKTVLLRYYYIDSNCNGSVKINLKKVPINGKINMTISKLIPPNYVRFRNKVDRIISKVFSWTGEGFFSLPFHIFKKINKPISESRSNSKYIRFIILSCLCKENYSDEAEAVENKNKSVFIFLSLESDSATNRTVNIQHETVSDEAQVVLGKLDAVSINLQPENVSNETKVEFVVLPNDEGQSQFEEGILMDVKNKEFISAEFLADGETLAIQYDDAIQYLSVEFWPWKLFYKQRLCDGTKATFAFNRTEHKSYVLLPWHGGKFIDIYEVGIFTLSHISNIIEEKSCVGKNAIVSSTGNLLAFENGPIVERHTGLHIAEHNVISDKKDLLFVNDNRHLLIIYFDETLLEIKLKLLDSYSGIELDSETILDKLESGQLKHIQLIKDDIIAVISNNETTIKKWRWEDVFCSQSEESRLIEEIDFSVSDIDSLEVSIAGFDIKDDVTSDCLFLFWKDSEDNSHLRCLVWKPSTSLSRPFQYLYQNSILRIYSDDKKFCTSLPLDLVKEGKNLSAEWMQSSCKYYFNNSKRSSSISEILLNTIKRYVDHKVFNGTTAVGDLIESNSIDADAIVENILDEKHYIPTGIHSENILVKVIKRKKKGCQNISLVWKILEYCLNCYFRENEPGFMSIVVDALPQLAIHYPQILSIFLDQCTNMKVPSKWNIDLDEKVESNHSNLYGCEFNCFTKAESLKSNFYSFYEKKYSHSATYCHVPLYNLFNKPNRDKFFPKFDDFSPFTKLTLLRPLEVFESPLFEAVIMYIWHNYKYEGDNITLLYLLILFYYMAYFCLFVAANSIVSSNPFASFLLMIISMFNGGVWAYFWFRRTFVSIATCIEFKTNSNLLSIFIESAALILPFVSGFLYILRGNAPPELQSLSILFLWVYIFFQFRAFEGIGIFIAVLKNTLWKIKWLLLILIFILLSFSHTLLVLLSDTLPDNGSNTFTGFYQSFKNTWSMLLNNYDSLRPWTQNYMLDIFMIVFSLSTAIIMFNILIALINDSYKETYKKARTIWIMELATMIADIEIFFSNNRFNNKLEEDKISKEYIKIFTEIANEIKMINEEIMKNQEMEQESISVKKIDYQQNYWH</sequence>
<evidence type="ECO:0000256" key="2">
    <source>
        <dbReference type="ARBA" id="ARBA00022692"/>
    </source>
</evidence>
<dbReference type="Pfam" id="PF00520">
    <property type="entry name" value="Ion_trans"/>
    <property type="match status" value="1"/>
</dbReference>
<evidence type="ECO:0000256" key="3">
    <source>
        <dbReference type="ARBA" id="ARBA00022737"/>
    </source>
</evidence>
<dbReference type="EMBL" id="CAJVPV010000654">
    <property type="protein sequence ID" value="CAG8468024.1"/>
    <property type="molecule type" value="Genomic_DNA"/>
</dbReference>
<dbReference type="GO" id="GO:0098703">
    <property type="term" value="P:calcium ion import across plasma membrane"/>
    <property type="evidence" value="ECO:0007669"/>
    <property type="project" value="TreeGrafter"/>
</dbReference>
<feature type="transmembrane region" description="Helical" evidence="6">
    <location>
        <begin position="784"/>
        <end position="804"/>
    </location>
</feature>
<keyword evidence="5 6" id="KW-0472">Membrane</keyword>
<feature type="domain" description="Ion transport" evidence="7">
    <location>
        <begin position="820"/>
        <end position="1048"/>
    </location>
</feature>
<feature type="transmembrane region" description="Helical" evidence="6">
    <location>
        <begin position="884"/>
        <end position="906"/>
    </location>
</feature>
<evidence type="ECO:0000256" key="5">
    <source>
        <dbReference type="ARBA" id="ARBA00023136"/>
    </source>
</evidence>
<keyword evidence="9" id="KW-1185">Reference proteome</keyword>
<comment type="caution">
    <text evidence="8">The sequence shown here is derived from an EMBL/GenBank/DDBJ whole genome shotgun (WGS) entry which is preliminary data.</text>
</comment>
<dbReference type="GO" id="GO:0005886">
    <property type="term" value="C:plasma membrane"/>
    <property type="evidence" value="ECO:0007669"/>
    <property type="project" value="TreeGrafter"/>
</dbReference>
<feature type="transmembrane region" description="Helical" evidence="6">
    <location>
        <begin position="918"/>
        <end position="943"/>
    </location>
</feature>
<feature type="transmembrane region" description="Helical" evidence="6">
    <location>
        <begin position="952"/>
        <end position="972"/>
    </location>
</feature>